<protein>
    <recommendedName>
        <fullName evidence="5">IPT/TIG domain-containing protein</fullName>
    </recommendedName>
</protein>
<evidence type="ECO:0000256" key="2">
    <source>
        <dbReference type="ARBA" id="ARBA00022801"/>
    </source>
</evidence>
<reference evidence="7" key="1">
    <citation type="journal article" date="2011" name="Genome Res.">
        <title>Phylogeny-wide analysis of social amoeba genomes highlights ancient origins for complex intercellular communication.</title>
        <authorList>
            <person name="Heidel A.J."/>
            <person name="Lawal H.M."/>
            <person name="Felder M."/>
            <person name="Schilde C."/>
            <person name="Helps N.R."/>
            <person name="Tunggal B."/>
            <person name="Rivero F."/>
            <person name="John U."/>
            <person name="Schleicher M."/>
            <person name="Eichinger L."/>
            <person name="Platzer M."/>
            <person name="Noegel A.A."/>
            <person name="Schaap P."/>
            <person name="Gloeckner G."/>
        </authorList>
    </citation>
    <scope>NUCLEOTIDE SEQUENCE [LARGE SCALE GENOMIC DNA]</scope>
    <source>
        <strain evidence="7">SH3</strain>
    </source>
</reference>
<proteinExistence type="inferred from homology"/>
<keyword evidence="7" id="KW-1185">Reference proteome</keyword>
<dbReference type="SUPFAM" id="SSF51110">
    <property type="entry name" value="alpha-D-mannose-specific plant lectins"/>
    <property type="match status" value="1"/>
</dbReference>
<gene>
    <name evidence="6" type="ORF">DFA_06769</name>
</gene>
<dbReference type="InterPro" id="IPR004947">
    <property type="entry name" value="DNase_II"/>
</dbReference>
<organism evidence="6 7">
    <name type="scientific">Cavenderia fasciculata</name>
    <name type="common">Slime mold</name>
    <name type="synonym">Dictyostelium fasciculatum</name>
    <dbReference type="NCBI Taxonomy" id="261658"/>
    <lineage>
        <taxon>Eukaryota</taxon>
        <taxon>Amoebozoa</taxon>
        <taxon>Evosea</taxon>
        <taxon>Eumycetozoa</taxon>
        <taxon>Dictyostelia</taxon>
        <taxon>Acytosteliales</taxon>
        <taxon>Cavenderiaceae</taxon>
        <taxon>Cavenderia</taxon>
    </lineage>
</organism>
<dbReference type="PANTHER" id="PTHR10858">
    <property type="entry name" value="DEOXYRIBONUCLEASE II"/>
    <property type="match status" value="1"/>
</dbReference>
<feature type="domain" description="IPT/TIG" evidence="5">
    <location>
        <begin position="1750"/>
        <end position="1835"/>
    </location>
</feature>
<dbReference type="GO" id="GO:0004531">
    <property type="term" value="F:deoxyribonuclease II activity"/>
    <property type="evidence" value="ECO:0007669"/>
    <property type="project" value="InterPro"/>
</dbReference>
<dbReference type="InterPro" id="IPR013783">
    <property type="entry name" value="Ig-like_fold"/>
</dbReference>
<comment type="similarity">
    <text evidence="1">Belongs to the DNase II family.</text>
</comment>
<evidence type="ECO:0000256" key="3">
    <source>
        <dbReference type="SAM" id="MobiDB-lite"/>
    </source>
</evidence>
<dbReference type="Pfam" id="PF01833">
    <property type="entry name" value="TIG"/>
    <property type="match status" value="3"/>
</dbReference>
<dbReference type="RefSeq" id="XP_004366143.1">
    <property type="nucleotide sequence ID" value="XM_004366086.1"/>
</dbReference>
<keyword evidence="4" id="KW-0812">Transmembrane</keyword>
<dbReference type="InterPro" id="IPR014756">
    <property type="entry name" value="Ig_E-set"/>
</dbReference>
<dbReference type="SMART" id="SM00429">
    <property type="entry name" value="IPT"/>
    <property type="match status" value="2"/>
</dbReference>
<dbReference type="GeneID" id="14870052"/>
<dbReference type="OrthoDB" id="24519at2759"/>
<name>F4Q282_CACFS</name>
<keyword evidence="2" id="KW-0378">Hydrolase</keyword>
<dbReference type="InterPro" id="IPR036426">
    <property type="entry name" value="Bulb-type_lectin_dom_sf"/>
</dbReference>
<accession>F4Q282</accession>
<evidence type="ECO:0000259" key="5">
    <source>
        <dbReference type="SMART" id="SM00429"/>
    </source>
</evidence>
<dbReference type="CDD" id="cd00603">
    <property type="entry name" value="IPT_PCSR"/>
    <property type="match status" value="3"/>
</dbReference>
<feature type="region of interest" description="Disordered" evidence="3">
    <location>
        <begin position="1"/>
        <end position="23"/>
    </location>
</feature>
<feature type="domain" description="IPT/TIG" evidence="5">
    <location>
        <begin position="1933"/>
        <end position="2015"/>
    </location>
</feature>
<dbReference type="InterPro" id="IPR002909">
    <property type="entry name" value="IPT_dom"/>
</dbReference>
<evidence type="ECO:0000256" key="4">
    <source>
        <dbReference type="SAM" id="Phobius"/>
    </source>
</evidence>
<dbReference type="SUPFAM" id="SSF81296">
    <property type="entry name" value="E set domains"/>
    <property type="match status" value="3"/>
</dbReference>
<dbReference type="Gene3D" id="2.90.10.10">
    <property type="entry name" value="Bulb-type lectin domain"/>
    <property type="match status" value="1"/>
</dbReference>
<sequence length="4438" mass="489081">MTYMYQRADPVQSDGGSERESMERKRKKDSYYYGKDHFFVMILLSCLLLLSTLVLKVESFNVEPTIFYGGDVVWITLDNVVADPSQLSVVLRRSDAITYDVQMEFEYSISDLIHVFSFDQSTQRNPPPRGVVLTYQIVVDNYNPVQVYFAQSSKIIGFSTSHLLTDLQNVEIDIYGENLIPIASFSDVIEVFFVADQIQDIPCIVQYPIADTTIRCTLASTPNTPTTLLAKIKYQSLYNPPADYIVSITSIYVNDYLILTGMNPIRGYSGQAQAITFTANVNINRPIDNLQVVFVQVGGQFSIVCQGANLLNGLVTCTLPIIPNIAPGSYLELRPDVSYGTLANRVPVPFTYFTSSASQIGNILSRKLIISGSEYVTITGTFFGHPTLLTIDGIECVIQQPTTLASITCLTSQFNAENPSATLSLTIGNEIIQLQNAFEIGRLHIMSVPSFALYDSNTVPVTTTMRIGFTGVIPDGTAVSVICGTSQFIPSTIRVISNVLSFDVSSAGFTAGASCQIAMILGTNGPTIHLGPFQFKKPIITVDQNTFQSLIFKSNKAKINLKTIDEETFVGFAVELVLVTPAGDTIIAKGNVLPDNIVEFNVPSYSLDTTITSALDATCTIRIDKHEYTIPTQIYRYKVPKITQVEFKSTGFEMKGDNLDLISQGFTTKFMLDDIVLGQCAPSSNTKVVCTGYGSSTQAKTIRLIVNEKTEFKFDLSTGAGITIVGPVATEIKPRLSKLSNALPITIRGTGFTAQSLVTVGGIPAPGCVPSPGTADIICGRPLGLQPNTDIVPFHQITIDGVVQSDIPYMVHVVSCLGQSISSSIDGQHFDYFPKKWWFNYRLIPRLLNGPRPDDYLYADADDQNLRSFSPLNTHTDIEHNSLYKTLEQSKNTGANYIFYNDGVGKFRQTNGAQDDKKPSGETQGHTKGFVIWEEHNNQVYGVHVLHSTPLFPTLDYFNLPPQKPAFLGSSTKRQHYFCRPFAGLAELDKVADYIIINNANIYMDSISAQSLSTKMINIKTAGPTYLNNCDPDTITTCLSNFDVPGGGKQGSALIPSPYIVNVYQKIVYPNMEEHKDSADHAKIAYTFLPSSRGGNTGDWFCVGDSNRAFAQPGRGGGAFCFQAPTLVDQFHRAVTKYKLVAPIDPAPNRLIEYGVSHSENEHVVRSTNVELDIQLNTVPNFQNPVTVVLYESVSNKVTQPAPAPRYFDEYKLTPYETHHFHGTKRITYNAFRTTISPRGFGVPGAETPFSQISDNLSILPPFFTPPEELVAKQALKVEYYANDDLVASVCNSNPPNHDCYQLSHYRTNRIAHSAPDAHPLYVYAISDIVDYQRIHHTWLIQQKFNSLVQSQLPSMTKVKYIIEQPQPNTISHYDTQNRGIVLNVVGNTDICQEEQTYLLLLAYYHNRTIQEPSQLNGLYGNLQQNSQKTFVNGILLSLTRYLHNQAVGSTVTSFNPCFVLAQSKDLANIGQLSDDYLKMASAFWTILNDNQLLLSFDSILKTLTTIRVQDEGIDNFEKFYAKQENILKSYRDLFGTLGLLQPAPNPIAGNARILSSSSSSSPTSSSIAHLLKVLSENYPNNYDVDSITRELVGSGSVQSTYYSDLNGALDQWINIQDKNQGVQTLFVDILSNTQTLGAIEMLDNINSNQHGVDIDIRTSQSGIKFIASLSTIVQITTLLVSFRSHPSTLVKKYGKDFELYFVPEVENGGDEGFLVSTLNNKLCDIQKNTKINFELPNFDLSSGICRQATDIITSVTPLSGSTVGGYSINVGGIHFNSNSKVKIGSTICQSTLFISTTMLQCIVPPGIGNNHIVSTVSSSSSGLIGLTRFHFNYFQPTIIGIQSPTLVSNLITITGNYFGNNALNINVKVGDSDCDIVSIQNDRVICRSISNDFGIDRTVSIQSTNSNSNSLYTSTTNLNKANIDTSLVSFRPPIIHSVSPSTTVHVGETIYLYGKYFGLKNSDFGPHVTINKQKCQVLDYSPEVITFIVPKGSGSSQIVVNVGGQTATMPVTYDIPYVDFVTPKLFNTSGGQVMRIQGDSLGSSIYDIDSINFYLQQPIQCQPFNLLMECTIPAGVGKDIPLTGTINGKTMTPWNTKPILASYLPPSIVSAVKLTGNQLSIKGYNFVGSLIGTSASVVLYSNLQSQLCQLPVFKPNDIVTCTSPFVASATGVVVIIKEQESDKFNFDVSIVGRIYLDQDNNNMLSQGDLNISAQVTVTLTSTDGQFTQSLITTTSEYMFAGIPPGDYKIKAFTSTKLFPRDTFSVSLKSNSGINIFNFGGFQKLLTVGTVTYNQETLNIQSNINVGVYGWCFTTECQLNYSYSIPYGSTVLISSTTGQVYLYTNTIRIYLYEDKNLNLRLDVNEPNILGAQASIVYDGNTARYCSGSVCYFNCAKSVCTIKPGSASPTYTNIYGSIIVEFNTMSVVNQQKDIYIAYYNKSQYPHSTQIETTSNGVVNLPIGTYSLEMTSPITKIVPIGTNTLVTILHQAITYSYTQATIINLSPAPITITIAPLGILQGVVLSPYGQSLTIPDIVGSTPPYISVNEKINSYACQLIDLLGKLRYWVCNIPRLGPISPKARIFIKTNDWLLNPYPVSLTKINVSGVVFHDTNLNGIYEIGEKIISGVHLEIFNVPSSYTISTLTGYRMQTNSFNQIKAFKVHVFGPTIQYPAQSTVAFYPQGDSPSLDFTSYTSINVPLRKLNLKCNGYLISGTNQIEFVEGIINLSNYAGWCLEGQTCQYPITSVSMPPNCIRLNNSDNTITIIEGINITVDLYDDLFIRTGLPFGVFQPLAYPMLVRTSFVYQGRSISLETLTSSIAIITVPNIPGQLSTLSIVAPPQSSHQYAIMNHIKIDSSNPPSTAIQIGITTKPTVIGYMVELYDVQNTVLTLPMGVYKNDILTRLSWNNNRARKIITFSPDVIVLIFKSDSSMVGPFIGTTNNNVFTIPTNTDIYSIEVAHKNIFNTIVPTEGGYVRLPANPFQSSRSLSLHLEGVQLKCSEVLICLFPTLPASDRQLVVKLQPGNIQLYTTYIITYPVRYPVPTAPGTYLDSFGPNKTLSMTFSNVGTLSSISIDNYRYTNVLMKTRTFTIESVENQTATVIDSYSVSNVIYPINVTMTNTSFSINWVRSSKIIFIEGVAMRYFSTHPDGAMVQDELGRVLWARFRASITEYSMYGPLGSGLGYLDCLDPTRNTLSDTQTIGNGYYSIYVQQNYGFTLKDQNRNQVWEQYAYSPTAQKLVFYADGDLCLVDSAGVKKWCTYTAGLGGRYFLVAPTGYVQGYNWMILMLNANGHVVWARHDGPSSSFSMLPGSYMVAGQALRNGQFLTNGLVYMVYDAIAGYIKYYREPPGHPNKVLLSQVQCIGNILLLSGTTPQCFNDQDSTQLSTITTTLSYWGLRPSTSSVILETRSKIATFSYVTFIDHSFSPLLQDLIQGQVFIDLNRNNIMDQNEVGLLGVTVSIGVSSTTSDAKGFFSLRSHQSMTEKLKFINIPSQYYTPIPELTLYQIRFNRDIPLYQKGKRETNIKMKEKKSFINILLFICSLGNCYGYLNSNDNSKLYLDVGTFRLSDFGWCTLNKACANRITTYSFPDQCLVMFSENNFVSISQKTFIINLYIESISSPTGNLPLSAYNPNLLSSKVQIYVAGFSSPLELTPNVNTNSYVWGSSQGIRIQVTTNPETMSLLNNINLVANLTNNVIFNVPMIKTSRNQDLTNLVTFGHVNQSAELILPPGHYTNTFIGMLGWINRPISFTTSNTQMQVYLFGTSGQPITLTSRNGTSIPIPTKLGISQIQIAPPDTLFSISTKTEGEYYQFTDPFPLGVYKSLYIGNFSTSIACSERLLCFVPPVGIGNQLLFIQVNNVILNRTFTITYNDPTPSPPTVYLEQGQSIGPLATLRSAVDSRVGYSEISVTDKLVVSIFDGAGNILNSSTILPDSLIAPYTAVVTNTGLCLKGTGLQLQCGQFNRPATNSNNKVLSLYPQGIFYHSTGLPTSNFTWAYTRPYSFNLYTTSFLATGITYLDVQSNPTLKTGNFISNGFQFLKLTSSGLPTRLRLSVESLNQEVWSYETSTIFSDSSVALEITPNNLCLKGSIVTPKCALPSFPSNINPILRGRYLFLAPKGTFSGLEWALLFTDMYGNIIWGRYAMAPSVTQFFLPGSYLVPGQILRPGEILSNGYSLILFKKQSSQQSLVKYYIGEWGSSSVGASTTLLSIQSGHDGCYLSGTSLVSGNTQSLPSLVPTTAKLYGIQAAYKFGSTYDDMSPVTILQGQTAEVYPQERLAKRKTTIGGKVVIVQSAQQYVGLSGITVTYLGQQTVTNELGEFLFDIYSQPQASRFVFSNIPSNIVMPISSFPVPSVSDFNKMFFAFSKSSDTRCSLQLGSEGGETMQIQMGTVDLSLFGWCYQDSCAFPVTDLYPSYSNQQKCRSTFDPNNNLELSWCDSC</sequence>
<evidence type="ECO:0000313" key="6">
    <source>
        <dbReference type="EMBL" id="EGG18102.1"/>
    </source>
</evidence>
<dbReference type="Pfam" id="PF03265">
    <property type="entry name" value="DNase_II"/>
    <property type="match status" value="2"/>
</dbReference>
<evidence type="ECO:0000256" key="1">
    <source>
        <dbReference type="ARBA" id="ARBA00007527"/>
    </source>
</evidence>
<dbReference type="PANTHER" id="PTHR10858:SF23">
    <property type="entry name" value="DEOXYRIBONUCLEASE II"/>
    <property type="match status" value="1"/>
</dbReference>
<dbReference type="SUPFAM" id="SSF117074">
    <property type="entry name" value="Hypothetical protein PA1324"/>
    <property type="match status" value="1"/>
</dbReference>
<dbReference type="KEGG" id="dfa:DFA_06769"/>
<keyword evidence="4" id="KW-0472">Membrane</keyword>
<dbReference type="Gene3D" id="2.60.40.10">
    <property type="entry name" value="Immunoglobulins"/>
    <property type="match status" value="5"/>
</dbReference>
<keyword evidence="4" id="KW-1133">Transmembrane helix</keyword>
<dbReference type="Proteomes" id="UP000007797">
    <property type="component" value="Unassembled WGS sequence"/>
</dbReference>
<evidence type="ECO:0000313" key="7">
    <source>
        <dbReference type="Proteomes" id="UP000007797"/>
    </source>
</evidence>
<feature type="transmembrane region" description="Helical" evidence="4">
    <location>
        <begin position="37"/>
        <end position="55"/>
    </location>
</feature>
<dbReference type="EMBL" id="GL883020">
    <property type="protein sequence ID" value="EGG18102.1"/>
    <property type="molecule type" value="Genomic_DNA"/>
</dbReference>